<evidence type="ECO:0000256" key="4">
    <source>
        <dbReference type="ARBA" id="ARBA00023136"/>
    </source>
</evidence>
<dbReference type="Proteomes" id="UP000614216">
    <property type="component" value="Unassembled WGS sequence"/>
</dbReference>
<feature type="transmembrane region" description="Helical" evidence="5">
    <location>
        <begin position="20"/>
        <end position="52"/>
    </location>
</feature>
<dbReference type="PANTHER" id="PTHR37422:SF13">
    <property type="entry name" value="LIPOPOLYSACCHARIDE BIOSYNTHESIS PROTEIN PA4999-RELATED"/>
    <property type="match status" value="1"/>
</dbReference>
<comment type="subcellular location">
    <subcellularLocation>
        <location evidence="1">Membrane</location>
        <topology evidence="1">Multi-pass membrane protein</topology>
    </subcellularLocation>
</comment>
<evidence type="ECO:0000313" key="7">
    <source>
        <dbReference type="EMBL" id="MBL6448908.1"/>
    </source>
</evidence>
<evidence type="ECO:0000313" key="8">
    <source>
        <dbReference type="Proteomes" id="UP000614216"/>
    </source>
</evidence>
<gene>
    <name evidence="7" type="ORF">JMN32_21530</name>
</gene>
<evidence type="ECO:0000256" key="5">
    <source>
        <dbReference type="SAM" id="Phobius"/>
    </source>
</evidence>
<feature type="transmembrane region" description="Helical" evidence="5">
    <location>
        <begin position="87"/>
        <end position="106"/>
    </location>
</feature>
<sequence>MKQWLFDRIVVEKFNNVFGFIVLTGLCVLSAFAIAFMGIKGGVIVLAGIIGVPVALYSIANNRFGFLMIMGFSTFMSFISRLTSANIPFGVGIDLLFTLMFSWILLEQIFSSDPRKGKDFSLKNPVSIVLFAWTGYLLLQAFNPAGTPAGWLFGLRNILRVVIVFIVAQRVFNSLKAVHVFATFFISLGLFVALYGIYQEFVGLPGYDHKWATATDERINLLFIQGKWRKWSFLSDPAIFGLFMSFCSIVAFMLALGPFKWGKRIYFAVAGAFMLLAMFFSGTRTAYVMVPVAVILYVLLNITKVKTLVFACVSVVLFLIVYFGPFYSKPIVRFRSAFNPTEDASMNLRDYNRARIQPYIHAHPIGGGLTTSGVYGERFSPSHPLAGFPPDSGFMKTLLEVGWIGLLFELIMYSVILAVGITNYYNSRDPIIKAYYTAYIVSFFALTIALYAKENIEQFPLNLILYGIFVLMYKMKQFDIYLVQKTNQSK</sequence>
<dbReference type="RefSeq" id="WP_202858445.1">
    <property type="nucleotide sequence ID" value="NZ_JAEUGD010000066.1"/>
</dbReference>
<feature type="transmembrane region" description="Helical" evidence="5">
    <location>
        <begin position="458"/>
        <end position="475"/>
    </location>
</feature>
<feature type="transmembrane region" description="Helical" evidence="5">
    <location>
        <begin position="434"/>
        <end position="452"/>
    </location>
</feature>
<feature type="transmembrane region" description="Helical" evidence="5">
    <location>
        <begin position="180"/>
        <end position="198"/>
    </location>
</feature>
<evidence type="ECO:0000256" key="1">
    <source>
        <dbReference type="ARBA" id="ARBA00004141"/>
    </source>
</evidence>
<feature type="transmembrane region" description="Helical" evidence="5">
    <location>
        <begin position="308"/>
        <end position="327"/>
    </location>
</feature>
<dbReference type="InterPro" id="IPR007016">
    <property type="entry name" value="O-antigen_ligase-rel_domated"/>
</dbReference>
<comment type="caution">
    <text evidence="7">The sequence shown here is derived from an EMBL/GenBank/DDBJ whole genome shotgun (WGS) entry which is preliminary data.</text>
</comment>
<organism evidence="7 8">
    <name type="scientific">Fulvivirga marina</name>
    <dbReference type="NCBI Taxonomy" id="2494733"/>
    <lineage>
        <taxon>Bacteria</taxon>
        <taxon>Pseudomonadati</taxon>
        <taxon>Bacteroidota</taxon>
        <taxon>Cytophagia</taxon>
        <taxon>Cytophagales</taxon>
        <taxon>Fulvivirgaceae</taxon>
        <taxon>Fulvivirga</taxon>
    </lineage>
</organism>
<keyword evidence="7" id="KW-0436">Ligase</keyword>
<dbReference type="PANTHER" id="PTHR37422">
    <property type="entry name" value="TEICHURONIC ACID BIOSYNTHESIS PROTEIN TUAE"/>
    <property type="match status" value="1"/>
</dbReference>
<feature type="transmembrane region" description="Helical" evidence="5">
    <location>
        <begin position="286"/>
        <end position="303"/>
    </location>
</feature>
<evidence type="ECO:0000259" key="6">
    <source>
        <dbReference type="Pfam" id="PF04932"/>
    </source>
</evidence>
<feature type="transmembrane region" description="Helical" evidence="5">
    <location>
        <begin position="264"/>
        <end position="280"/>
    </location>
</feature>
<dbReference type="Pfam" id="PF04932">
    <property type="entry name" value="Wzy_C"/>
    <property type="match status" value="1"/>
</dbReference>
<keyword evidence="8" id="KW-1185">Reference proteome</keyword>
<dbReference type="GO" id="GO:0016020">
    <property type="term" value="C:membrane"/>
    <property type="evidence" value="ECO:0007669"/>
    <property type="project" value="UniProtKB-SubCell"/>
</dbReference>
<dbReference type="GO" id="GO:0016874">
    <property type="term" value="F:ligase activity"/>
    <property type="evidence" value="ECO:0007669"/>
    <property type="project" value="UniProtKB-KW"/>
</dbReference>
<keyword evidence="2 5" id="KW-0812">Transmembrane</keyword>
<protein>
    <submittedName>
        <fullName evidence="7">O-antigen ligase family protein</fullName>
    </submittedName>
</protein>
<dbReference type="AlphaFoldDB" id="A0A937KG75"/>
<feature type="transmembrane region" description="Helical" evidence="5">
    <location>
        <begin position="238"/>
        <end position="257"/>
    </location>
</feature>
<dbReference type="EMBL" id="JAEUGD010000066">
    <property type="protein sequence ID" value="MBL6448908.1"/>
    <property type="molecule type" value="Genomic_DNA"/>
</dbReference>
<evidence type="ECO:0000256" key="2">
    <source>
        <dbReference type="ARBA" id="ARBA00022692"/>
    </source>
</evidence>
<feature type="domain" description="O-antigen ligase-related" evidence="6">
    <location>
        <begin position="271"/>
        <end position="408"/>
    </location>
</feature>
<feature type="transmembrane region" description="Helical" evidence="5">
    <location>
        <begin position="401"/>
        <end position="422"/>
    </location>
</feature>
<dbReference type="InterPro" id="IPR051533">
    <property type="entry name" value="WaaL-like"/>
</dbReference>
<name>A0A937KG75_9BACT</name>
<keyword evidence="4 5" id="KW-0472">Membrane</keyword>
<keyword evidence="3 5" id="KW-1133">Transmembrane helix</keyword>
<reference evidence="7" key="1">
    <citation type="submission" date="2021-01" db="EMBL/GenBank/DDBJ databases">
        <title>Fulvivirga kasyanovii gen. nov., sp nov., a novel member of the phylum Bacteroidetes isolated from seawater in a mussel farm.</title>
        <authorList>
            <person name="Zhao L.-H."/>
            <person name="Wang Z.-J."/>
        </authorList>
    </citation>
    <scope>NUCLEOTIDE SEQUENCE</scope>
    <source>
        <strain evidence="7">29W222</strain>
    </source>
</reference>
<evidence type="ECO:0000256" key="3">
    <source>
        <dbReference type="ARBA" id="ARBA00022989"/>
    </source>
</evidence>
<proteinExistence type="predicted"/>
<accession>A0A937KG75</accession>